<dbReference type="Gene3D" id="1.20.120.530">
    <property type="entry name" value="GntR ligand-binding domain-like"/>
    <property type="match status" value="1"/>
</dbReference>
<dbReference type="InterPro" id="IPR000524">
    <property type="entry name" value="Tscrpt_reg_HTH_GntR"/>
</dbReference>
<dbReference type="SMART" id="SM00345">
    <property type="entry name" value="HTH_GNTR"/>
    <property type="match status" value="1"/>
</dbReference>
<keyword evidence="2" id="KW-0238">DNA-binding</keyword>
<keyword evidence="6" id="KW-1185">Reference proteome</keyword>
<dbReference type="RefSeq" id="WP_129969406.1">
    <property type="nucleotide sequence ID" value="NZ_JACCEW010000003.1"/>
</dbReference>
<proteinExistence type="predicted"/>
<dbReference type="PROSITE" id="PS50949">
    <property type="entry name" value="HTH_GNTR"/>
    <property type="match status" value="1"/>
</dbReference>
<dbReference type="SMART" id="SM00895">
    <property type="entry name" value="FCD"/>
    <property type="match status" value="1"/>
</dbReference>
<dbReference type="InterPro" id="IPR000485">
    <property type="entry name" value="AsnC-type_HTH_dom"/>
</dbReference>
<evidence type="ECO:0000313" key="6">
    <source>
        <dbReference type="Proteomes" id="UP000580517"/>
    </source>
</evidence>
<dbReference type="OrthoDB" id="8680857at2"/>
<feature type="domain" description="HTH gntR-type" evidence="4">
    <location>
        <begin position="7"/>
        <end position="74"/>
    </location>
</feature>
<dbReference type="Pfam" id="PF07729">
    <property type="entry name" value="FCD"/>
    <property type="match status" value="1"/>
</dbReference>
<dbReference type="PANTHER" id="PTHR43537">
    <property type="entry name" value="TRANSCRIPTIONAL REGULATOR, GNTR FAMILY"/>
    <property type="match status" value="1"/>
</dbReference>
<dbReference type="InterPro" id="IPR036388">
    <property type="entry name" value="WH-like_DNA-bd_sf"/>
</dbReference>
<dbReference type="SUPFAM" id="SSF48008">
    <property type="entry name" value="GntR ligand-binding domain-like"/>
    <property type="match status" value="1"/>
</dbReference>
<dbReference type="InterPro" id="IPR036390">
    <property type="entry name" value="WH_DNA-bd_sf"/>
</dbReference>
<dbReference type="Gene3D" id="1.10.10.10">
    <property type="entry name" value="Winged helix-like DNA-binding domain superfamily/Winged helix DNA-binding domain"/>
    <property type="match status" value="1"/>
</dbReference>
<dbReference type="GO" id="GO:0003700">
    <property type="term" value="F:DNA-binding transcription factor activity"/>
    <property type="evidence" value="ECO:0007669"/>
    <property type="project" value="InterPro"/>
</dbReference>
<dbReference type="InterPro" id="IPR011711">
    <property type="entry name" value="GntR_C"/>
</dbReference>
<dbReference type="GO" id="GO:0043565">
    <property type="term" value="F:sequence-specific DNA binding"/>
    <property type="evidence" value="ECO:0007669"/>
    <property type="project" value="InterPro"/>
</dbReference>
<name>A0A853FG41_9BURK</name>
<comment type="caution">
    <text evidence="5">The sequence shown here is derived from an EMBL/GenBank/DDBJ whole genome shotgun (WGS) entry which is preliminary data.</text>
</comment>
<evidence type="ECO:0000256" key="3">
    <source>
        <dbReference type="ARBA" id="ARBA00023163"/>
    </source>
</evidence>
<dbReference type="AlphaFoldDB" id="A0A853FG41"/>
<organism evidence="5 6">
    <name type="scientific">Allopusillimonas soli</name>
    <dbReference type="NCBI Taxonomy" id="659016"/>
    <lineage>
        <taxon>Bacteria</taxon>
        <taxon>Pseudomonadati</taxon>
        <taxon>Pseudomonadota</taxon>
        <taxon>Betaproteobacteria</taxon>
        <taxon>Burkholderiales</taxon>
        <taxon>Alcaligenaceae</taxon>
        <taxon>Allopusillimonas</taxon>
    </lineage>
</organism>
<evidence type="ECO:0000313" key="5">
    <source>
        <dbReference type="EMBL" id="NYT37451.1"/>
    </source>
</evidence>
<dbReference type="Proteomes" id="UP000580517">
    <property type="component" value="Unassembled WGS sequence"/>
</dbReference>
<dbReference type="Pfam" id="PF00392">
    <property type="entry name" value="GntR"/>
    <property type="match status" value="1"/>
</dbReference>
<keyword evidence="3" id="KW-0804">Transcription</keyword>
<evidence type="ECO:0000256" key="1">
    <source>
        <dbReference type="ARBA" id="ARBA00023015"/>
    </source>
</evidence>
<dbReference type="PRINTS" id="PR00033">
    <property type="entry name" value="HTHASNC"/>
</dbReference>
<evidence type="ECO:0000256" key="2">
    <source>
        <dbReference type="ARBA" id="ARBA00023125"/>
    </source>
</evidence>
<reference evidence="5 6" key="1">
    <citation type="submission" date="2020-07" db="EMBL/GenBank/DDBJ databases">
        <title>Taxonomic revisions and descriptions of new bacterial species based on genomic comparisons in the high-G+C-content subgroup of the family Alcaligenaceae.</title>
        <authorList>
            <person name="Szabo A."/>
            <person name="Felfoldi T."/>
        </authorList>
    </citation>
    <scope>NUCLEOTIDE SEQUENCE [LARGE SCALE GENOMIC DNA]</scope>
    <source>
        <strain evidence="5 6">DSM 25264</strain>
    </source>
</reference>
<protein>
    <submittedName>
        <fullName evidence="5">GntR family transcriptional regulator</fullName>
    </submittedName>
</protein>
<dbReference type="SUPFAM" id="SSF46785">
    <property type="entry name" value="Winged helix' DNA-binding domain"/>
    <property type="match status" value="1"/>
</dbReference>
<dbReference type="EMBL" id="JACCEW010000003">
    <property type="protein sequence ID" value="NYT37451.1"/>
    <property type="molecule type" value="Genomic_DNA"/>
</dbReference>
<sequence>MPIKKSASQATLAYSQLKQMITSGSFGPEDRLREIDISERLGMSRTPVREALKRLEDEGLLTHEPRKGLVITTLDQQAITQLYSLREILEGGAAGLAARHASDAEIDYMRAILHDSKSGKDPVKSNYDFHQTIYQASHNQFLVKSIHNLIDSTALLGQSTLAHTGRPQIAYQEHMKVFEAIAARDAEAAEKAARSHIRQALLARLKLHGAGSSSA</sequence>
<accession>A0A853FG41</accession>
<keyword evidence="1" id="KW-0805">Transcription regulation</keyword>
<dbReference type="PRINTS" id="PR00035">
    <property type="entry name" value="HTHGNTR"/>
</dbReference>
<dbReference type="CDD" id="cd07377">
    <property type="entry name" value="WHTH_GntR"/>
    <property type="match status" value="1"/>
</dbReference>
<dbReference type="PANTHER" id="PTHR43537:SF49">
    <property type="entry name" value="TRANSCRIPTIONAL REGULATORY PROTEIN"/>
    <property type="match status" value="1"/>
</dbReference>
<dbReference type="InterPro" id="IPR008920">
    <property type="entry name" value="TF_FadR/GntR_C"/>
</dbReference>
<gene>
    <name evidence="5" type="ORF">H0A68_11255</name>
</gene>
<evidence type="ECO:0000259" key="4">
    <source>
        <dbReference type="PROSITE" id="PS50949"/>
    </source>
</evidence>